<dbReference type="RefSeq" id="WP_099517058.1">
    <property type="nucleotide sequence ID" value="NZ_CP016808.1"/>
</dbReference>
<organism evidence="1">
    <name type="scientific">Paenibacillus sp. BIHB 4019</name>
    <dbReference type="NCBI Taxonomy" id="1870819"/>
    <lineage>
        <taxon>Bacteria</taxon>
        <taxon>Bacillati</taxon>
        <taxon>Bacillota</taxon>
        <taxon>Bacilli</taxon>
        <taxon>Bacillales</taxon>
        <taxon>Paenibacillaceae</taxon>
        <taxon>Paenibacillus</taxon>
    </lineage>
</organism>
<proteinExistence type="predicted"/>
<evidence type="ECO:0008006" key="2">
    <source>
        <dbReference type="Google" id="ProtNLM"/>
    </source>
</evidence>
<dbReference type="InterPro" id="IPR014948">
    <property type="entry name" value="BrxA"/>
</dbReference>
<sequence length="200" mass="23409">MFKELPYTSSIKDMPFMFYEMRRTAILLCEKRTAEDIVEMSLQKNIYQLEKEKRRRDVPLRMLKRLSTISMPLIKVVADGNEEDAKFIAFLSLMKADRLLFEYMREVYADRYHHSQGELADKDFINFIERKAQNNDSVAKWTSTNLVRIKNTYKNVLCEAGLAKRNGNTLLILKPICEPQLRVLLGEANSIYAKAMLLEE</sequence>
<dbReference type="Pfam" id="PF08849">
    <property type="entry name" value="BrxA"/>
    <property type="match status" value="1"/>
</dbReference>
<protein>
    <recommendedName>
        <fullName evidence="2">DUF1819 domain-containing protein</fullName>
    </recommendedName>
</protein>
<reference evidence="1" key="1">
    <citation type="submission" date="2016-08" db="EMBL/GenBank/DDBJ databases">
        <title>Complete Genome Seqeunce of Paenibacillus sp. BIHB 4019 from tea rhizoplane.</title>
        <authorList>
            <person name="Thakur R."/>
            <person name="Swarnkar M.K."/>
            <person name="Gulati A."/>
        </authorList>
    </citation>
    <scope>NUCLEOTIDE SEQUENCE [LARGE SCALE GENOMIC DNA]</scope>
    <source>
        <strain evidence="1">BIHB4019</strain>
    </source>
</reference>
<dbReference type="EMBL" id="CP016808">
    <property type="protein sequence ID" value="ANY65665.1"/>
    <property type="molecule type" value="Genomic_DNA"/>
</dbReference>
<name>A0A1B2DD90_9BACL</name>
<dbReference type="Gene3D" id="1.10.3540.10">
    <property type="entry name" value="uncharacterized protein from magnetospirillum magneticum domain"/>
    <property type="match status" value="1"/>
</dbReference>
<gene>
    <name evidence="1" type="ORF">BBD42_03705</name>
</gene>
<dbReference type="InterPro" id="IPR023137">
    <property type="entry name" value="BrxA_sf"/>
</dbReference>
<evidence type="ECO:0000313" key="1">
    <source>
        <dbReference type="EMBL" id="ANY65665.1"/>
    </source>
</evidence>
<accession>A0A1B2DD90</accession>
<dbReference type="AlphaFoldDB" id="A0A1B2DD90"/>